<dbReference type="RefSeq" id="YP_009553189.1">
    <property type="nucleotide sequence ID" value="NC_040705.1"/>
</dbReference>
<evidence type="ECO:0000256" key="1">
    <source>
        <dbReference type="SAM" id="MobiDB-lite"/>
    </source>
</evidence>
<accession>A0A2S1CJJ7</accession>
<keyword evidence="2" id="KW-0472">Membrane</keyword>
<feature type="region of interest" description="Disordered" evidence="1">
    <location>
        <begin position="39"/>
        <end position="92"/>
    </location>
</feature>
<dbReference type="OrthoDB" id="39449at10239"/>
<keyword evidence="2" id="KW-1133">Transmembrane helix</keyword>
<feature type="compositionally biased region" description="Pro residues" evidence="1">
    <location>
        <begin position="59"/>
        <end position="76"/>
    </location>
</feature>
<evidence type="ECO:0000313" key="4">
    <source>
        <dbReference type="Proteomes" id="UP000289246"/>
    </source>
</evidence>
<keyword evidence="4" id="KW-1185">Reference proteome</keyword>
<gene>
    <name evidence="3" type="primary">Alto</name>
</gene>
<sequence>MARRPSERDIENGAPQYLPMKNLNSEEIYTVMSPLSPVKKKMHRNSRKSLDITQHPSLLPFPTPPMNPGPPPPLPPKRIRRSVSLNPTPPPRVQLLEDEVRDLKEKLQKRDEDLLKTWMNLIQARKLALQAHRQKQKRQALTVLMIFLLVCLILSVMLYFLIRQ</sequence>
<dbReference type="Proteomes" id="UP000289246">
    <property type="component" value="Segment"/>
</dbReference>
<organism evidence="3">
    <name type="scientific">Philantomba monticola polyomavirus 1</name>
    <dbReference type="NCBI Taxonomy" id="2170411"/>
    <lineage>
        <taxon>Viruses</taxon>
        <taxon>Monodnaviria</taxon>
        <taxon>Shotokuvirae</taxon>
        <taxon>Cossaviricota</taxon>
        <taxon>Papovaviricetes</taxon>
        <taxon>Sepolyvirales</taxon>
        <taxon>Polyomaviridae</taxon>
        <taxon>Alphapolyomavirus</taxon>
        <taxon>Alphapolyomavirus philantombae</taxon>
    </lineage>
</organism>
<reference evidence="3" key="1">
    <citation type="submission" date="2017-12" db="EMBL/GenBank/DDBJ databases">
        <title>Identification of novel polyomaviruses in members of multiple mammalian orders.</title>
        <authorList>
            <person name="Ehlers B."/>
            <person name="Walter C."/>
            <person name="Liebmann S."/>
            <person name="Richter D."/>
            <person name="Ulrich R.G."/>
            <person name="Leendertz F.H."/>
            <person name="Calvignac-Spencer S."/>
        </authorList>
    </citation>
    <scope>NUCLEOTIDE SEQUENCE [LARGE SCALE GENOMIC DNA]</scope>
    <source>
        <strain evidence="3">9781 GN365</strain>
    </source>
</reference>
<dbReference type="EMBL" id="MG654482">
    <property type="protein sequence ID" value="AWD33738.1"/>
    <property type="molecule type" value="Genomic_DNA"/>
</dbReference>
<proteinExistence type="predicted"/>
<name>A0A2S1CJJ7_9POLY</name>
<dbReference type="GeneID" id="41702082"/>
<keyword evidence="2" id="KW-0812">Transmembrane</keyword>
<dbReference type="KEGG" id="vg:41702082"/>
<protein>
    <submittedName>
        <fullName evidence="3">Alto</fullName>
    </submittedName>
</protein>
<evidence type="ECO:0000313" key="3">
    <source>
        <dbReference type="EMBL" id="AWD33738.1"/>
    </source>
</evidence>
<evidence type="ECO:0000256" key="2">
    <source>
        <dbReference type="SAM" id="Phobius"/>
    </source>
</evidence>
<feature type="transmembrane region" description="Helical" evidence="2">
    <location>
        <begin position="140"/>
        <end position="162"/>
    </location>
</feature>